<keyword evidence="7 8" id="KW-0472">Membrane</keyword>
<evidence type="ECO:0000256" key="8">
    <source>
        <dbReference type="SAM" id="Phobius"/>
    </source>
</evidence>
<evidence type="ECO:0000256" key="5">
    <source>
        <dbReference type="ARBA" id="ARBA00022692"/>
    </source>
</evidence>
<dbReference type="InterPro" id="IPR036259">
    <property type="entry name" value="MFS_trans_sf"/>
</dbReference>
<feature type="transmembrane region" description="Helical" evidence="8">
    <location>
        <begin position="337"/>
        <end position="354"/>
    </location>
</feature>
<feature type="transmembrane region" description="Helical" evidence="8">
    <location>
        <begin position="299"/>
        <end position="316"/>
    </location>
</feature>
<feature type="transmembrane region" description="Helical" evidence="8">
    <location>
        <begin position="214"/>
        <end position="237"/>
    </location>
</feature>
<dbReference type="Pfam" id="PF07690">
    <property type="entry name" value="MFS_1"/>
    <property type="match status" value="1"/>
</dbReference>
<feature type="transmembrane region" description="Helical" evidence="8">
    <location>
        <begin position="43"/>
        <end position="63"/>
    </location>
</feature>
<keyword evidence="4" id="KW-1003">Cell membrane</keyword>
<feature type="transmembrane region" description="Helical" evidence="8">
    <location>
        <begin position="132"/>
        <end position="155"/>
    </location>
</feature>
<feature type="transmembrane region" description="Helical" evidence="8">
    <location>
        <begin position="276"/>
        <end position="293"/>
    </location>
</feature>
<evidence type="ECO:0000256" key="1">
    <source>
        <dbReference type="ARBA" id="ARBA00004651"/>
    </source>
</evidence>
<feature type="transmembrane region" description="Helical" evidence="8">
    <location>
        <begin position="75"/>
        <end position="94"/>
    </location>
</feature>
<sequence length="402" mass="43860">MTARVQHRLVYLVCAASIVAFANLYLFQPLLPVMARHYHETELAANMVMAIAMAGMGVGLVVFAGLADAIGRRKIFLWSIFSGSIVTLLIPLMGQFSLIITARFVQGFLLSGCPAVAIAFMSDELPTKRIPVAVGMFVAANSLGGLSGRISSAFLTQLSGYWQVACWVLGSIGIIIMVIAMVTMPQAQRFSAKRFSLKQMKRDFMGHLLNRHLLAIYIIAGITFGIFVNQFSLLLFVLDKPPYSLPTAMSGLIFLCYLAGTYSATRSGKFSQKFGLVRGMQTGLALMLLGAFILLAHSLVLVLVGLCLLAAGFFFCHSQASSLVGHQVTQAKASAQALYTLFYYFGASIGAFYLQPFYDWFGWPGVVLALFIAISICLLITLNLTAERSRGRLHDIVMSRSH</sequence>
<comment type="similarity">
    <text evidence="2">Belongs to the major facilitator superfamily.</text>
</comment>
<proteinExistence type="inferred from homology"/>
<protein>
    <submittedName>
        <fullName evidence="10">YNFM family putative membrane transporter</fullName>
    </submittedName>
</protein>
<reference evidence="10 11" key="1">
    <citation type="submission" date="2019-03" db="EMBL/GenBank/DDBJ databases">
        <title>Genomic Encyclopedia of Type Strains, Phase IV (KMG-IV): sequencing the most valuable type-strain genomes for metagenomic binning, comparative biology and taxonomic classification.</title>
        <authorList>
            <person name="Goeker M."/>
        </authorList>
    </citation>
    <scope>NUCLEOTIDE SEQUENCE [LARGE SCALE GENOMIC DNA]</scope>
    <source>
        <strain evidence="10 11">DSM 18577</strain>
    </source>
</reference>
<comment type="subcellular location">
    <subcellularLocation>
        <location evidence="1">Cell membrane</location>
        <topology evidence="1">Multi-pass membrane protein</topology>
    </subcellularLocation>
</comment>
<name>A0A4R1K596_9GAMM</name>
<feature type="transmembrane region" description="Helical" evidence="8">
    <location>
        <begin position="243"/>
        <end position="264"/>
    </location>
</feature>
<evidence type="ECO:0000313" key="10">
    <source>
        <dbReference type="EMBL" id="TCK59120.1"/>
    </source>
</evidence>
<keyword evidence="6 8" id="KW-1133">Transmembrane helix</keyword>
<gene>
    <name evidence="10" type="ORF">EV690_1288</name>
</gene>
<dbReference type="OrthoDB" id="63984at2"/>
<feature type="transmembrane region" description="Helical" evidence="8">
    <location>
        <begin position="360"/>
        <end position="382"/>
    </location>
</feature>
<keyword evidence="5 8" id="KW-0812">Transmembrane</keyword>
<dbReference type="RefSeq" id="WP_131912099.1">
    <property type="nucleotide sequence ID" value="NZ_OU594967.1"/>
</dbReference>
<feature type="transmembrane region" description="Helical" evidence="8">
    <location>
        <begin position="161"/>
        <end position="184"/>
    </location>
</feature>
<feature type="domain" description="Major facilitator superfamily (MFS) profile" evidence="9">
    <location>
        <begin position="9"/>
        <end position="389"/>
    </location>
</feature>
<dbReference type="EMBL" id="SMGD01000011">
    <property type="protein sequence ID" value="TCK59120.1"/>
    <property type="molecule type" value="Genomic_DNA"/>
</dbReference>
<dbReference type="PROSITE" id="PS50850">
    <property type="entry name" value="MFS"/>
    <property type="match status" value="1"/>
</dbReference>
<evidence type="ECO:0000259" key="9">
    <source>
        <dbReference type="PROSITE" id="PS50850"/>
    </source>
</evidence>
<dbReference type="InterPro" id="IPR011701">
    <property type="entry name" value="MFS"/>
</dbReference>
<keyword evidence="11" id="KW-1185">Reference proteome</keyword>
<dbReference type="GO" id="GO:0022857">
    <property type="term" value="F:transmembrane transporter activity"/>
    <property type="evidence" value="ECO:0007669"/>
    <property type="project" value="InterPro"/>
</dbReference>
<dbReference type="PANTHER" id="PTHR43271:SF1">
    <property type="entry name" value="INNER MEMBRANE TRANSPORT PROTEIN YNFM"/>
    <property type="match status" value="1"/>
</dbReference>
<dbReference type="CDD" id="cd17324">
    <property type="entry name" value="MFS_NepI_like"/>
    <property type="match status" value="1"/>
</dbReference>
<keyword evidence="3" id="KW-0813">Transport</keyword>
<dbReference type="Proteomes" id="UP000295565">
    <property type="component" value="Unassembled WGS sequence"/>
</dbReference>
<evidence type="ECO:0000256" key="6">
    <source>
        <dbReference type="ARBA" id="ARBA00022989"/>
    </source>
</evidence>
<evidence type="ECO:0000313" key="11">
    <source>
        <dbReference type="Proteomes" id="UP000295565"/>
    </source>
</evidence>
<dbReference type="GO" id="GO:0005886">
    <property type="term" value="C:plasma membrane"/>
    <property type="evidence" value="ECO:0007669"/>
    <property type="project" value="UniProtKB-SubCell"/>
</dbReference>
<dbReference type="SUPFAM" id="SSF103473">
    <property type="entry name" value="MFS general substrate transporter"/>
    <property type="match status" value="1"/>
</dbReference>
<accession>A0A4R1K596</accession>
<feature type="transmembrane region" description="Helical" evidence="8">
    <location>
        <begin position="9"/>
        <end position="31"/>
    </location>
</feature>
<evidence type="ECO:0000256" key="7">
    <source>
        <dbReference type="ARBA" id="ARBA00023136"/>
    </source>
</evidence>
<organism evidence="10 11">
    <name type="scientific">Celerinatantimonas diazotrophica</name>
    <dbReference type="NCBI Taxonomy" id="412034"/>
    <lineage>
        <taxon>Bacteria</taxon>
        <taxon>Pseudomonadati</taxon>
        <taxon>Pseudomonadota</taxon>
        <taxon>Gammaproteobacteria</taxon>
        <taxon>Celerinatantimonadaceae</taxon>
        <taxon>Celerinatantimonas</taxon>
    </lineage>
</organism>
<evidence type="ECO:0000256" key="3">
    <source>
        <dbReference type="ARBA" id="ARBA00022448"/>
    </source>
</evidence>
<dbReference type="InterPro" id="IPR020846">
    <property type="entry name" value="MFS_dom"/>
</dbReference>
<evidence type="ECO:0000256" key="4">
    <source>
        <dbReference type="ARBA" id="ARBA00022475"/>
    </source>
</evidence>
<comment type="caution">
    <text evidence="10">The sequence shown here is derived from an EMBL/GenBank/DDBJ whole genome shotgun (WGS) entry which is preliminary data.</text>
</comment>
<dbReference type="Gene3D" id="1.20.1250.20">
    <property type="entry name" value="MFS general substrate transporter like domains"/>
    <property type="match status" value="1"/>
</dbReference>
<dbReference type="AlphaFoldDB" id="A0A4R1K596"/>
<dbReference type="PANTHER" id="PTHR43271">
    <property type="entry name" value="BLL2771 PROTEIN"/>
    <property type="match status" value="1"/>
</dbReference>
<evidence type="ECO:0000256" key="2">
    <source>
        <dbReference type="ARBA" id="ARBA00008335"/>
    </source>
</evidence>
<feature type="transmembrane region" description="Helical" evidence="8">
    <location>
        <begin position="100"/>
        <end position="120"/>
    </location>
</feature>